<feature type="chain" id="PRO_5002210416" evidence="4">
    <location>
        <begin position="24"/>
        <end position="1071"/>
    </location>
</feature>
<dbReference type="GO" id="GO:0009279">
    <property type="term" value="C:cell outer membrane"/>
    <property type="evidence" value="ECO:0007669"/>
    <property type="project" value="UniProtKB-SubCell"/>
</dbReference>
<evidence type="ECO:0000256" key="2">
    <source>
        <dbReference type="ARBA" id="ARBA00023136"/>
    </source>
</evidence>
<feature type="domain" description="TonB-dependent transporter Oar-like beta-barrel" evidence="5">
    <location>
        <begin position="237"/>
        <end position="1006"/>
    </location>
</feature>
<dbReference type="InterPro" id="IPR008969">
    <property type="entry name" value="CarboxyPept-like_regulatory"/>
</dbReference>
<dbReference type="SUPFAM" id="SSF49464">
    <property type="entry name" value="Carboxypeptidase regulatory domain-like"/>
    <property type="match status" value="1"/>
</dbReference>
<comment type="caution">
    <text evidence="6">The sequence shown here is derived from an EMBL/GenBank/DDBJ whole genome shotgun (WGS) entry which is preliminary data.</text>
</comment>
<name>A0A0D0G1J4_9SPHI</name>
<dbReference type="STRING" id="1503925.TH53_02355"/>
<proteinExistence type="predicted"/>
<dbReference type="Pfam" id="PF25183">
    <property type="entry name" value="OMP_b-brl_4"/>
    <property type="match status" value="1"/>
</dbReference>
<gene>
    <name evidence="6" type="ORF">TH53_02355</name>
</gene>
<dbReference type="Gene3D" id="2.40.170.20">
    <property type="entry name" value="TonB-dependent receptor, beta-barrel domain"/>
    <property type="match status" value="1"/>
</dbReference>
<evidence type="ECO:0000313" key="7">
    <source>
        <dbReference type="Proteomes" id="UP000032049"/>
    </source>
</evidence>
<evidence type="ECO:0000313" key="6">
    <source>
        <dbReference type="EMBL" id="KIO78669.1"/>
    </source>
</evidence>
<dbReference type="InterPro" id="IPR057601">
    <property type="entry name" value="Oar-like_b-barrel"/>
</dbReference>
<evidence type="ECO:0000256" key="4">
    <source>
        <dbReference type="SAM" id="SignalP"/>
    </source>
</evidence>
<dbReference type="Proteomes" id="UP000032049">
    <property type="component" value="Unassembled WGS sequence"/>
</dbReference>
<keyword evidence="2" id="KW-0472">Membrane</keyword>
<comment type="subcellular location">
    <subcellularLocation>
        <location evidence="1">Cell outer membrane</location>
    </subcellularLocation>
</comment>
<keyword evidence="6" id="KW-0675">Receptor</keyword>
<dbReference type="AlphaFoldDB" id="A0A0D0G1J4"/>
<keyword evidence="4" id="KW-0732">Signal</keyword>
<reference evidence="6 7" key="1">
    <citation type="submission" date="2015-01" db="EMBL/GenBank/DDBJ databases">
        <title>Draft genome sequence of Pedobacter sp. NL19 isolated from sludge of an effluent treatment pond in an abandoned uranium mine.</title>
        <authorList>
            <person name="Santos T."/>
            <person name="Caetano T."/>
            <person name="Covas C."/>
            <person name="Cruz A."/>
            <person name="Mendo S."/>
        </authorList>
    </citation>
    <scope>NUCLEOTIDE SEQUENCE [LARGE SCALE GENOMIC DNA]</scope>
    <source>
        <strain evidence="6 7">NL19</strain>
    </source>
</reference>
<sequence>MMKNLLCTVLLLLFCSLYKNELAAQTTQASISGIVTDNLKKTIPGASVQIRNESTGFTTRTTTNAKGEYTFKELPLGTPYTVTITYIGFGEQKRTGYSLNQGDALRIDVTMQDAVNDLAVVEIVGSGMKNKTETLGAATTVSARDITRLPVLGRNFTTLMDLSPLSKGNNISGQLGSSTGFTIDGMTAKNPTSAGSTTSRSGAPYSISIEAVREFKVVTNQYDVTQGRNGGGTISAVTKSGTNTISGSAFTYGRADWLSSPYDINGNKRKSDFSTYQYGFSLSGPIIKDKLHFYMVWDHQKEARPLQIANILSPADETRLKVNQPTLDRYVDIARRVYGVANTPQFGSFDKKRGSDAAFARIDWQINEKNLLTVRDNYTNDRNPLGLEDNTAINLYESYGNDKNVDNSFLASLRTSINPRLTNELKAQHLYTYQLSSPGNQLPGANIPRSVVEGVASTIGGKSLTTDIQMGGHRFAQEGFTNNVFQLVDNLYFNTDKVKYTFGVDFMYTNAHSTYGSELNGRFYFRDDAATKTSALDNFEARKPYRYTREVPLVADPSVRQGIYNTAIYGQMQTKLALGLDVIAGLRLDYSSYPKGKFNQLVFDELGLRTDNSLSTLQIQPRVQFNWDINDRHQDFVRFGAGIFASDINNYATINNMVFDGNHLASIDVRGASVPTPDFPGYRANPATAPGQELFGLPGVNRLTTINANASDAQVPVIYKANVSYNRFITDRLKVGITGYMTLGRHNYMYVDRNMVADPYFRLSNEGDRGVYVPAASIQNSSPDWQQGRISNKLGRVLELNSKGKVNQFAVVIDGSYQYFKDGAISFSYTWNDTRDNTSYNGNVANSATLSLPVKDDPRDLSKMTASDNQFRHKIVVYGTLPTFYGIGIGIRYSGIGGTRYTLLSGGNTNGDFVGSNDLAYIFDRNNPSVPQNVRAGLQAVLDNPNASQSVKDYILKYSGQIAERNGGVNSFYGIFDLRITKKFKIYKTHSLELSGDIFNVGNLLNKKWGVNESLGTQALYSLGIPKTATTPPVDGFDKTTNNFVYSVNGAGVVKPSGNPYQCQIGLRYSF</sequence>
<dbReference type="RefSeq" id="WP_041878127.1">
    <property type="nucleotide sequence ID" value="NZ_CP157278.1"/>
</dbReference>
<dbReference type="Gene3D" id="2.60.40.1120">
    <property type="entry name" value="Carboxypeptidase-like, regulatory domain"/>
    <property type="match status" value="1"/>
</dbReference>
<evidence type="ECO:0000256" key="3">
    <source>
        <dbReference type="ARBA" id="ARBA00023237"/>
    </source>
</evidence>
<dbReference type="Pfam" id="PF13620">
    <property type="entry name" value="CarboxypepD_reg"/>
    <property type="match status" value="1"/>
</dbReference>
<keyword evidence="7" id="KW-1185">Reference proteome</keyword>
<dbReference type="EMBL" id="JXRA01000008">
    <property type="protein sequence ID" value="KIO78669.1"/>
    <property type="molecule type" value="Genomic_DNA"/>
</dbReference>
<keyword evidence="3" id="KW-0998">Cell outer membrane</keyword>
<evidence type="ECO:0000259" key="5">
    <source>
        <dbReference type="Pfam" id="PF25183"/>
    </source>
</evidence>
<organism evidence="6 7">
    <name type="scientific">Pedobacter lusitanus</name>
    <dbReference type="NCBI Taxonomy" id="1503925"/>
    <lineage>
        <taxon>Bacteria</taxon>
        <taxon>Pseudomonadati</taxon>
        <taxon>Bacteroidota</taxon>
        <taxon>Sphingobacteriia</taxon>
        <taxon>Sphingobacteriales</taxon>
        <taxon>Sphingobacteriaceae</taxon>
        <taxon>Pedobacter</taxon>
    </lineage>
</organism>
<accession>A0A0D0G1J4</accession>
<protein>
    <submittedName>
        <fullName evidence="6">TonB-dependent receptor</fullName>
    </submittedName>
</protein>
<evidence type="ECO:0000256" key="1">
    <source>
        <dbReference type="ARBA" id="ARBA00004442"/>
    </source>
</evidence>
<dbReference type="InterPro" id="IPR036942">
    <property type="entry name" value="Beta-barrel_TonB_sf"/>
</dbReference>
<dbReference type="SUPFAM" id="SSF56935">
    <property type="entry name" value="Porins"/>
    <property type="match status" value="1"/>
</dbReference>
<feature type="signal peptide" evidence="4">
    <location>
        <begin position="1"/>
        <end position="23"/>
    </location>
</feature>